<name>A0ABM9ILQ7_RALPI</name>
<feature type="region of interest" description="Disordered" evidence="1">
    <location>
        <begin position="1"/>
        <end position="68"/>
    </location>
</feature>
<evidence type="ECO:0000256" key="1">
    <source>
        <dbReference type="SAM" id="MobiDB-lite"/>
    </source>
</evidence>
<evidence type="ECO:0000313" key="2">
    <source>
        <dbReference type="EMBL" id="CAJ0723409.1"/>
    </source>
</evidence>
<reference evidence="2 3" key="1">
    <citation type="submission" date="2023-07" db="EMBL/GenBank/DDBJ databases">
        <authorList>
            <person name="Peeters C."/>
        </authorList>
    </citation>
    <scope>NUCLEOTIDE SEQUENCE [LARGE SCALE GENOMIC DNA]</scope>
    <source>
        <strain evidence="2 3">R-38712</strain>
    </source>
</reference>
<keyword evidence="3" id="KW-1185">Reference proteome</keyword>
<gene>
    <name evidence="2" type="ORF">R38712_01957</name>
</gene>
<feature type="compositionally biased region" description="Polar residues" evidence="1">
    <location>
        <begin position="47"/>
        <end position="63"/>
    </location>
</feature>
<proteinExistence type="predicted"/>
<organism evidence="2 3">
    <name type="scientific">Ralstonia pickettii</name>
    <name type="common">Burkholderia pickettii</name>
    <dbReference type="NCBI Taxonomy" id="329"/>
    <lineage>
        <taxon>Bacteria</taxon>
        <taxon>Pseudomonadati</taxon>
        <taxon>Pseudomonadota</taxon>
        <taxon>Betaproteobacteria</taxon>
        <taxon>Burkholderiales</taxon>
        <taxon>Burkholderiaceae</taxon>
        <taxon>Ralstonia</taxon>
    </lineage>
</organism>
<accession>A0ABM9ILQ7</accession>
<comment type="caution">
    <text evidence="2">The sequence shown here is derived from an EMBL/GenBank/DDBJ whole genome shotgun (WGS) entry which is preliminary data.</text>
</comment>
<protein>
    <submittedName>
        <fullName evidence="2">Uncharacterized protein</fullName>
    </submittedName>
</protein>
<dbReference type="Proteomes" id="UP001189303">
    <property type="component" value="Unassembled WGS sequence"/>
</dbReference>
<evidence type="ECO:0000313" key="3">
    <source>
        <dbReference type="Proteomes" id="UP001189303"/>
    </source>
</evidence>
<dbReference type="EMBL" id="CATWFT010000004">
    <property type="protein sequence ID" value="CAJ0723409.1"/>
    <property type="molecule type" value="Genomic_DNA"/>
</dbReference>
<sequence>MGWAARGILQPRQANTGKPAVAAAESNRWRVKTLAGRAGGPAREGYTSPQGCASDMTQDPVSQRKQHNADDFALTRDAIRWLASLPDPVRPIELGRKFPRIINTIAAKWADFIGCRRYLNSLQIDDRGGRQGFPFEIVQEICTLREYFDSLYPPDKDLWQKAIDANKR</sequence>